<feature type="domain" description="Lon proteolytic" evidence="3">
    <location>
        <begin position="160"/>
        <end position="335"/>
    </location>
</feature>
<name>A0ABW6SNL6_9ACTN</name>
<evidence type="ECO:0000256" key="1">
    <source>
        <dbReference type="PROSITE-ProRule" id="PRU01122"/>
    </source>
</evidence>
<dbReference type="InterPro" id="IPR036034">
    <property type="entry name" value="PDZ_sf"/>
</dbReference>
<feature type="active site" evidence="1">
    <location>
        <position position="242"/>
    </location>
</feature>
<dbReference type="PROSITE" id="PS51786">
    <property type="entry name" value="LON_PROTEOLYTIC"/>
    <property type="match status" value="1"/>
</dbReference>
<dbReference type="InterPro" id="IPR020568">
    <property type="entry name" value="Ribosomal_Su5_D2-typ_SF"/>
</dbReference>
<keyword evidence="1" id="KW-0378">Hydrolase</keyword>
<reference evidence="4 5" key="1">
    <citation type="submission" date="2024-10" db="EMBL/GenBank/DDBJ databases">
        <title>The Natural Products Discovery Center: Release of the First 8490 Sequenced Strains for Exploring Actinobacteria Biosynthetic Diversity.</title>
        <authorList>
            <person name="Kalkreuter E."/>
            <person name="Kautsar S.A."/>
            <person name="Yang D."/>
            <person name="Bader C.D."/>
            <person name="Teijaro C.N."/>
            <person name="Fluegel L."/>
            <person name="Davis C.M."/>
            <person name="Simpson J.R."/>
            <person name="Lauterbach L."/>
            <person name="Steele A.D."/>
            <person name="Gui C."/>
            <person name="Meng S."/>
            <person name="Li G."/>
            <person name="Viehrig K."/>
            <person name="Ye F."/>
            <person name="Su P."/>
            <person name="Kiefer A.F."/>
            <person name="Nichols A."/>
            <person name="Cepeda A.J."/>
            <person name="Yan W."/>
            <person name="Fan B."/>
            <person name="Jiang Y."/>
            <person name="Adhikari A."/>
            <person name="Zheng C.-J."/>
            <person name="Schuster L."/>
            <person name="Cowan T.M."/>
            <person name="Smanski M.J."/>
            <person name="Chevrette M.G."/>
            <person name="De Carvalho L.P.S."/>
            <person name="Shen B."/>
        </authorList>
    </citation>
    <scope>NUCLEOTIDE SEQUENCE [LARGE SCALE GENOMIC DNA]</scope>
    <source>
        <strain evidence="4 5">NPDC002173</strain>
    </source>
</reference>
<protein>
    <recommendedName>
        <fullName evidence="1">endopeptidase La</fullName>
        <ecNumber evidence="1">3.4.21.53</ecNumber>
    </recommendedName>
</protein>
<dbReference type="RefSeq" id="WP_387409325.1">
    <property type="nucleotide sequence ID" value="NZ_JBIASD010000003.1"/>
</dbReference>
<dbReference type="Gene3D" id="2.30.42.10">
    <property type="match status" value="1"/>
</dbReference>
<evidence type="ECO:0000259" key="2">
    <source>
        <dbReference type="PROSITE" id="PS50106"/>
    </source>
</evidence>
<organism evidence="4 5">
    <name type="scientific">Microtetraspora malaysiensis</name>
    <dbReference type="NCBI Taxonomy" id="161358"/>
    <lineage>
        <taxon>Bacteria</taxon>
        <taxon>Bacillati</taxon>
        <taxon>Actinomycetota</taxon>
        <taxon>Actinomycetes</taxon>
        <taxon>Streptosporangiales</taxon>
        <taxon>Streptosporangiaceae</taxon>
        <taxon>Microtetraspora</taxon>
    </lineage>
</organism>
<gene>
    <name evidence="4" type="ORF">ACFYXI_07065</name>
</gene>
<dbReference type="Gene3D" id="3.30.230.10">
    <property type="match status" value="1"/>
</dbReference>
<dbReference type="PROSITE" id="PS50106">
    <property type="entry name" value="PDZ"/>
    <property type="match status" value="1"/>
</dbReference>
<evidence type="ECO:0000313" key="5">
    <source>
        <dbReference type="Proteomes" id="UP001602013"/>
    </source>
</evidence>
<comment type="similarity">
    <text evidence="1">Belongs to the peptidase S16 family.</text>
</comment>
<keyword evidence="1" id="KW-0720">Serine protease</keyword>
<feature type="domain" description="PDZ" evidence="2">
    <location>
        <begin position="142"/>
        <end position="196"/>
    </location>
</feature>
<dbReference type="EMBL" id="JBIASD010000003">
    <property type="protein sequence ID" value="MFF3665340.1"/>
    <property type="molecule type" value="Genomic_DNA"/>
</dbReference>
<dbReference type="InterPro" id="IPR008269">
    <property type="entry name" value="Lon_proteolytic"/>
</dbReference>
<feature type="active site" evidence="1">
    <location>
        <position position="287"/>
    </location>
</feature>
<keyword evidence="1" id="KW-0645">Protease</keyword>
<dbReference type="SUPFAM" id="SSF54211">
    <property type="entry name" value="Ribosomal protein S5 domain 2-like"/>
    <property type="match status" value="1"/>
</dbReference>
<dbReference type="InterPro" id="IPR027065">
    <property type="entry name" value="Lon_Prtase"/>
</dbReference>
<evidence type="ECO:0000313" key="4">
    <source>
        <dbReference type="EMBL" id="MFF3665340.1"/>
    </source>
</evidence>
<dbReference type="Proteomes" id="UP001602013">
    <property type="component" value="Unassembled WGS sequence"/>
</dbReference>
<dbReference type="InterPro" id="IPR001478">
    <property type="entry name" value="PDZ"/>
</dbReference>
<keyword evidence="5" id="KW-1185">Reference proteome</keyword>
<dbReference type="Pfam" id="PF13180">
    <property type="entry name" value="PDZ_2"/>
    <property type="match status" value="1"/>
</dbReference>
<accession>A0ABW6SNL6</accession>
<evidence type="ECO:0000259" key="3">
    <source>
        <dbReference type="PROSITE" id="PS51786"/>
    </source>
</evidence>
<comment type="caution">
    <text evidence="4">The sequence shown here is derived from an EMBL/GenBank/DDBJ whole genome shotgun (WGS) entry which is preliminary data.</text>
</comment>
<dbReference type="PANTHER" id="PTHR10046">
    <property type="entry name" value="ATP DEPENDENT LON PROTEASE FAMILY MEMBER"/>
    <property type="match status" value="1"/>
</dbReference>
<dbReference type="InterPro" id="IPR014721">
    <property type="entry name" value="Ribsml_uS5_D2-typ_fold_subgr"/>
</dbReference>
<comment type="catalytic activity">
    <reaction evidence="1">
        <text>Hydrolysis of proteins in presence of ATP.</text>
        <dbReference type="EC" id="3.4.21.53"/>
    </reaction>
</comment>
<dbReference type="SMART" id="SM00228">
    <property type="entry name" value="PDZ"/>
    <property type="match status" value="1"/>
</dbReference>
<dbReference type="Pfam" id="PF05362">
    <property type="entry name" value="Lon_C"/>
    <property type="match status" value="1"/>
</dbReference>
<sequence length="348" mass="35841">MSRRALTLLVAGFLTVILAVVAAWLPVPYVVLSPGPTENTIGEVKGKPVISISGHSTYPTDGKLSMVTVAYQGGPNNNIDLLTALRGWFDPTIAVVPEETIFPKSSSPKQVEQQNTQEMTTSQEDATIAALRELKIPVAEIVTVVAVEKGLPADGKLQVGDEITAVDGVAASDQNAVATAVRKATPGDQVRLTVKRKGTSTEVTLGTVKGGDGKARVGVTMGMRYQPPFKVDISVGDIGGPSAGLMFSLGIYDKLTPGSLTGGKSIAGTGTISLDGTVGPIGGIEQKMVGARKAGATVFLTPARNCAQAVRAVPEGLRLVKVETLDGAVKALDALRTGTGDVPACTGN</sequence>
<proteinExistence type="inferred from homology"/>
<dbReference type="SUPFAM" id="SSF50156">
    <property type="entry name" value="PDZ domain-like"/>
    <property type="match status" value="1"/>
</dbReference>
<dbReference type="EC" id="3.4.21.53" evidence="1"/>